<reference evidence="2" key="2">
    <citation type="submission" date="2023-06" db="EMBL/GenBank/DDBJ databases">
        <authorList>
            <consortium name="Lawrence Berkeley National Laboratory"/>
            <person name="Haridas S."/>
            <person name="Hensen N."/>
            <person name="Bonometti L."/>
            <person name="Westerberg I."/>
            <person name="Brannstrom I.O."/>
            <person name="Guillou S."/>
            <person name="Cros-Aarteil S."/>
            <person name="Calhoun S."/>
            <person name="Kuo A."/>
            <person name="Mondo S."/>
            <person name="Pangilinan J."/>
            <person name="Riley R."/>
            <person name="Labutti K."/>
            <person name="Andreopoulos B."/>
            <person name="Lipzen A."/>
            <person name="Chen C."/>
            <person name="Yanf M."/>
            <person name="Daum C."/>
            <person name="Ng V."/>
            <person name="Clum A."/>
            <person name="Steindorff A."/>
            <person name="Ohm R."/>
            <person name="Martin F."/>
            <person name="Silar P."/>
            <person name="Natvig D."/>
            <person name="Lalanne C."/>
            <person name="Gautier V."/>
            <person name="Ament-Velasquez S.L."/>
            <person name="Kruys A."/>
            <person name="Hutchinson M.I."/>
            <person name="Powell A.J."/>
            <person name="Barry K."/>
            <person name="Miller A.N."/>
            <person name="Grigoriev I.V."/>
            <person name="Debuchy R."/>
            <person name="Gladieux P."/>
            <person name="Thoren M.H."/>
            <person name="Johannesson H."/>
        </authorList>
    </citation>
    <scope>NUCLEOTIDE SEQUENCE</scope>
    <source>
        <strain evidence="2">CBS 118394</strain>
    </source>
</reference>
<evidence type="ECO:0000256" key="1">
    <source>
        <dbReference type="SAM" id="MobiDB-lite"/>
    </source>
</evidence>
<comment type="caution">
    <text evidence="2">The sequence shown here is derived from an EMBL/GenBank/DDBJ whole genome shotgun (WGS) entry which is preliminary data.</text>
</comment>
<dbReference type="Proteomes" id="UP001283341">
    <property type="component" value="Unassembled WGS sequence"/>
</dbReference>
<evidence type="ECO:0000313" key="3">
    <source>
        <dbReference type="Proteomes" id="UP001283341"/>
    </source>
</evidence>
<dbReference type="EMBL" id="JAUEDM010000005">
    <property type="protein sequence ID" value="KAK3315717.1"/>
    <property type="molecule type" value="Genomic_DNA"/>
</dbReference>
<protein>
    <submittedName>
        <fullName evidence="2">Uncharacterized protein</fullName>
    </submittedName>
</protein>
<gene>
    <name evidence="2" type="ORF">B0H66DRAFT_559592</name>
</gene>
<name>A0AAE0I066_9PEZI</name>
<accession>A0AAE0I066</accession>
<organism evidence="2 3">
    <name type="scientific">Apodospora peruviana</name>
    <dbReference type="NCBI Taxonomy" id="516989"/>
    <lineage>
        <taxon>Eukaryota</taxon>
        <taxon>Fungi</taxon>
        <taxon>Dikarya</taxon>
        <taxon>Ascomycota</taxon>
        <taxon>Pezizomycotina</taxon>
        <taxon>Sordariomycetes</taxon>
        <taxon>Sordariomycetidae</taxon>
        <taxon>Sordariales</taxon>
        <taxon>Lasiosphaeriaceae</taxon>
        <taxon>Apodospora</taxon>
    </lineage>
</organism>
<proteinExistence type="predicted"/>
<reference evidence="2" key="1">
    <citation type="journal article" date="2023" name="Mol. Phylogenet. Evol.">
        <title>Genome-scale phylogeny and comparative genomics of the fungal order Sordariales.</title>
        <authorList>
            <person name="Hensen N."/>
            <person name="Bonometti L."/>
            <person name="Westerberg I."/>
            <person name="Brannstrom I.O."/>
            <person name="Guillou S."/>
            <person name="Cros-Aarteil S."/>
            <person name="Calhoun S."/>
            <person name="Haridas S."/>
            <person name="Kuo A."/>
            <person name="Mondo S."/>
            <person name="Pangilinan J."/>
            <person name="Riley R."/>
            <person name="LaButti K."/>
            <person name="Andreopoulos B."/>
            <person name="Lipzen A."/>
            <person name="Chen C."/>
            <person name="Yan M."/>
            <person name="Daum C."/>
            <person name="Ng V."/>
            <person name="Clum A."/>
            <person name="Steindorff A."/>
            <person name="Ohm R.A."/>
            <person name="Martin F."/>
            <person name="Silar P."/>
            <person name="Natvig D.O."/>
            <person name="Lalanne C."/>
            <person name="Gautier V."/>
            <person name="Ament-Velasquez S.L."/>
            <person name="Kruys A."/>
            <person name="Hutchinson M.I."/>
            <person name="Powell A.J."/>
            <person name="Barry K."/>
            <person name="Miller A.N."/>
            <person name="Grigoriev I.V."/>
            <person name="Debuchy R."/>
            <person name="Gladieux P."/>
            <person name="Hiltunen Thoren M."/>
            <person name="Johannesson H."/>
        </authorList>
    </citation>
    <scope>NUCLEOTIDE SEQUENCE</scope>
    <source>
        <strain evidence="2">CBS 118394</strain>
    </source>
</reference>
<keyword evidence="3" id="KW-1185">Reference proteome</keyword>
<sequence length="120" mass="12741">MRSTLRGVSPPQAQPTTPKSAAHTPTVDQEAIIKSTPQPQKQDNIVMESAASSVTEPNKSPKMATNKGFNAPEGTYGPHSSRIANALDPRVDSDLDGHPKSGLHDFGGVAKRGRIEIMEA</sequence>
<dbReference type="AlphaFoldDB" id="A0AAE0I066"/>
<evidence type="ECO:0000313" key="2">
    <source>
        <dbReference type="EMBL" id="KAK3315717.1"/>
    </source>
</evidence>
<feature type="region of interest" description="Disordered" evidence="1">
    <location>
        <begin position="1"/>
        <end position="84"/>
    </location>
</feature>